<dbReference type="InterPro" id="IPR030389">
    <property type="entry name" value="G_FEOB_dom"/>
</dbReference>
<dbReference type="Pfam" id="PF02421">
    <property type="entry name" value="FeoB_N"/>
    <property type="match status" value="1"/>
</dbReference>
<dbReference type="Gene3D" id="3.40.50.300">
    <property type="entry name" value="P-loop containing nucleotide triphosphate hydrolases"/>
    <property type="match status" value="1"/>
</dbReference>
<dbReference type="InterPro" id="IPR031167">
    <property type="entry name" value="G_OBG"/>
</dbReference>
<evidence type="ECO:0000313" key="6">
    <source>
        <dbReference type="Proteomes" id="UP001497512"/>
    </source>
</evidence>
<feature type="domain" description="OBG-type G" evidence="4">
    <location>
        <begin position="294"/>
        <end position="467"/>
    </location>
</feature>
<dbReference type="PANTHER" id="PTHR45759">
    <property type="entry name" value="NUCLEOLAR GTP-BINDING PROTEIN 1"/>
    <property type="match status" value="1"/>
</dbReference>
<protein>
    <recommendedName>
        <fullName evidence="4">OBG-type G domain-containing protein</fullName>
    </recommendedName>
</protein>
<accession>A0ABP0U2M0</accession>
<dbReference type="SUPFAM" id="SSF52540">
    <property type="entry name" value="P-loop containing nucleoside triphosphate hydrolases"/>
    <property type="match status" value="1"/>
</dbReference>
<dbReference type="InterPro" id="IPR027417">
    <property type="entry name" value="P-loop_NTPase"/>
</dbReference>
<reference evidence="5" key="1">
    <citation type="submission" date="2024-02" db="EMBL/GenBank/DDBJ databases">
        <authorList>
            <consortium name="ELIXIR-Norway"/>
            <consortium name="Elixir Norway"/>
        </authorList>
    </citation>
    <scope>NUCLEOTIDE SEQUENCE</scope>
</reference>
<dbReference type="Proteomes" id="UP001497512">
    <property type="component" value="Chromosome 18"/>
</dbReference>
<dbReference type="CDD" id="cd01897">
    <property type="entry name" value="NOG"/>
    <property type="match status" value="1"/>
</dbReference>
<dbReference type="InterPro" id="IPR041623">
    <property type="entry name" value="NOG1_N"/>
</dbReference>
<dbReference type="EMBL" id="OZ019910">
    <property type="protein sequence ID" value="CAK9211300.1"/>
    <property type="molecule type" value="Genomic_DNA"/>
</dbReference>
<keyword evidence="2" id="KW-0342">GTP-binding</keyword>
<dbReference type="InterPro" id="IPR006073">
    <property type="entry name" value="GTP-bd"/>
</dbReference>
<evidence type="ECO:0000313" key="5">
    <source>
        <dbReference type="EMBL" id="CAK9211300.1"/>
    </source>
</evidence>
<dbReference type="Pfam" id="PF06858">
    <property type="entry name" value="NOG1"/>
    <property type="match status" value="1"/>
</dbReference>
<evidence type="ECO:0000256" key="2">
    <source>
        <dbReference type="ARBA" id="ARBA00023134"/>
    </source>
</evidence>
<dbReference type="Gene3D" id="1.20.120.1190">
    <property type="match status" value="1"/>
</dbReference>
<keyword evidence="1" id="KW-0547">Nucleotide-binding</keyword>
<feature type="compositionally biased region" description="Polar residues" evidence="3">
    <location>
        <begin position="494"/>
        <end position="503"/>
    </location>
</feature>
<evidence type="ECO:0000256" key="1">
    <source>
        <dbReference type="ARBA" id="ARBA00022741"/>
    </source>
</evidence>
<evidence type="ECO:0000259" key="4">
    <source>
        <dbReference type="PROSITE" id="PS51710"/>
    </source>
</evidence>
<sequence length="513" mass="56442">MKVAAMQHISAFRCGLSSCRSAHLYLLKPWCISSSSHTSAVCCSTLAHPEFTTFATSSVCTWRAAVCASSTRVGDSSLDRFWGSTAQGLSVVAGETINSEEIVDKLEEPSEVGDDVDIPVKASARRRDVGAFQQLPVVSPGYEILGSALRRAKLVRPTKGILNAAKRERNRGAKQLDALTKELSMPLKGYIHSFPSSEQLHPYEQSLLELTLGPGTYQERLERVDWLRKKILDFGKNSASVCAKSTTKREAGERLDEGFLRLEELFKQHGKAVDDLKEIAKVLRAMPVVHPRTPTLCLVGAPNVGKSSLVRIISSGKPEVCNYPFTTRGISMGHFFVENQRFQVTDTPGLLRRSDDERNNIEKLTLAALSHLPTAILYVHDLTGDCGTTVPDQFLIYKEMKERFADRPWLDVVSKGDLLSAAPPTTELSSNNLELYALLGPAGAIRVSVQTGQGLDELVQRVHSLLSAHSKSLHENTGDHSTRIDGDNSEQDGQRSQSKNYRNYSPAWPNVQG</sequence>
<keyword evidence="6" id="KW-1185">Reference proteome</keyword>
<dbReference type="PROSITE" id="PS51710">
    <property type="entry name" value="G_OBG"/>
    <property type="match status" value="1"/>
</dbReference>
<dbReference type="Pfam" id="PF17835">
    <property type="entry name" value="NOG1_N"/>
    <property type="match status" value="1"/>
</dbReference>
<proteinExistence type="predicted"/>
<evidence type="ECO:0000256" key="3">
    <source>
        <dbReference type="SAM" id="MobiDB-lite"/>
    </source>
</evidence>
<dbReference type="InterPro" id="IPR010674">
    <property type="entry name" value="NOG1_Rossman_fold_dom"/>
</dbReference>
<organism evidence="5 6">
    <name type="scientific">Sphagnum troendelagicum</name>
    <dbReference type="NCBI Taxonomy" id="128251"/>
    <lineage>
        <taxon>Eukaryota</taxon>
        <taxon>Viridiplantae</taxon>
        <taxon>Streptophyta</taxon>
        <taxon>Embryophyta</taxon>
        <taxon>Bryophyta</taxon>
        <taxon>Sphagnophytina</taxon>
        <taxon>Sphagnopsida</taxon>
        <taxon>Sphagnales</taxon>
        <taxon>Sphagnaceae</taxon>
        <taxon>Sphagnum</taxon>
    </lineage>
</organism>
<feature type="compositionally biased region" description="Basic and acidic residues" evidence="3">
    <location>
        <begin position="472"/>
        <end position="486"/>
    </location>
</feature>
<name>A0ABP0U2M0_9BRYO</name>
<gene>
    <name evidence="5" type="ORF">CSSPTR1EN2_LOCUS10590</name>
</gene>
<dbReference type="PRINTS" id="PR00326">
    <property type="entry name" value="GTP1OBG"/>
</dbReference>
<feature type="region of interest" description="Disordered" evidence="3">
    <location>
        <begin position="469"/>
        <end position="513"/>
    </location>
</feature>